<sequence>MRTGLSVPDAHADAPCRRDRGASFQWTSPALTGPTPRRRRRHLASARVDLRGTFRDRIGTRRERFAVGGDDEQTDC</sequence>
<dbReference type="AlphaFoldDB" id="A0A0S2F844"/>
<organism evidence="2 3">
    <name type="scientific">Lysobacter antibioticus</name>
    <dbReference type="NCBI Taxonomy" id="84531"/>
    <lineage>
        <taxon>Bacteria</taxon>
        <taxon>Pseudomonadati</taxon>
        <taxon>Pseudomonadota</taxon>
        <taxon>Gammaproteobacteria</taxon>
        <taxon>Lysobacterales</taxon>
        <taxon>Lysobacteraceae</taxon>
        <taxon>Lysobacter</taxon>
    </lineage>
</organism>
<name>A0A0S2F844_LYSAN</name>
<reference evidence="2 3" key="1">
    <citation type="journal article" date="2015" name="BMC Genomics">
        <title>Comparative genomics and metabolic profiling of the genus Lysobacter.</title>
        <authorList>
            <person name="de Bruijn I."/>
            <person name="Cheng X."/>
            <person name="de Jager V."/>
            <person name="Exposito R.G."/>
            <person name="Watrous J."/>
            <person name="Patel N."/>
            <person name="Postma J."/>
            <person name="Dorrestein P.C."/>
            <person name="Kobayashi D."/>
            <person name="Raaijmakers J.M."/>
        </authorList>
    </citation>
    <scope>NUCLEOTIDE SEQUENCE [LARGE SCALE GENOMIC DNA]</scope>
    <source>
        <strain evidence="2 3">76</strain>
    </source>
</reference>
<keyword evidence="3" id="KW-1185">Reference proteome</keyword>
<proteinExistence type="predicted"/>
<dbReference type="EMBL" id="CP011129">
    <property type="protein sequence ID" value="ALN79736.1"/>
    <property type="molecule type" value="Genomic_DNA"/>
</dbReference>
<feature type="region of interest" description="Disordered" evidence="1">
    <location>
        <begin position="1"/>
        <end position="41"/>
    </location>
</feature>
<feature type="compositionally biased region" description="Basic and acidic residues" evidence="1">
    <location>
        <begin position="10"/>
        <end position="21"/>
    </location>
</feature>
<evidence type="ECO:0000256" key="1">
    <source>
        <dbReference type="SAM" id="MobiDB-lite"/>
    </source>
</evidence>
<evidence type="ECO:0000313" key="2">
    <source>
        <dbReference type="EMBL" id="ALN79736.1"/>
    </source>
</evidence>
<protein>
    <submittedName>
        <fullName evidence="2">Uncharacterized protein</fullName>
    </submittedName>
</protein>
<accession>A0A0S2F844</accession>
<gene>
    <name evidence="2" type="ORF">LA76x_1580</name>
</gene>
<dbReference type="PATRIC" id="fig|84531.8.peg.1609"/>
<dbReference type="KEGG" id="lab:LA76x_1580"/>
<evidence type="ECO:0000313" key="3">
    <source>
        <dbReference type="Proteomes" id="UP000060787"/>
    </source>
</evidence>
<dbReference type="Proteomes" id="UP000060787">
    <property type="component" value="Chromosome"/>
</dbReference>